<sequence length="364" mass="37821">MPAGRRSAGVSAPRTCRAGRGADGPPGSSVGIQEIATATGLSKATVSRALRGLPTVAGATIDEVRRVADELGYVPSSAAAGLATGRQRAVGVVLPVIDRWFYAKALGGVDAELRAAGYDLVLYNLGGPGGDRHRAFRRAMLRQRVDALVLLSLVLDETERRELQVSELPTIVIGGPAHDLRNVGVDDRAVAALVVRHLTDLGHRHVAYVGGQDEAGMNVAVPYQRRDGFTEAMTRAGHPVRTGWYADGRFSFAGGVAAGTALLDVRPVERPTAVVCASDEMALGVVVAAQRLGLVVPADVSVTGVDGHEYGEVLGLTTVAQDPGAQGRVAARAVVAEAQGAPPTVVPVSPARLVVRRTTAPPTR</sequence>
<evidence type="ECO:0000313" key="1">
    <source>
        <dbReference type="EMBL" id="QWS34259.1"/>
    </source>
</evidence>
<proteinExistence type="predicted"/>
<gene>
    <name evidence="1" type="ORF">KM842_03495</name>
</gene>
<organism evidence="1 2">
    <name type="scientific">Curtobacterium aetherium</name>
    <dbReference type="NCBI Taxonomy" id="2841594"/>
    <lineage>
        <taxon>Bacteria</taxon>
        <taxon>Bacillati</taxon>
        <taxon>Actinomycetota</taxon>
        <taxon>Actinomycetes</taxon>
        <taxon>Micrococcales</taxon>
        <taxon>Microbacteriaceae</taxon>
        <taxon>Curtobacterium</taxon>
    </lineage>
</organism>
<reference evidence="1" key="1">
    <citation type="submission" date="2021-06" db="EMBL/GenBank/DDBJ databases">
        <authorList>
            <person name="Ellington A.J."/>
            <person name="Bryan N.C."/>
            <person name="Christner B.C."/>
            <person name="Reisch C.R."/>
        </authorList>
    </citation>
    <scope>NUCLEOTIDE SEQUENCE</scope>
    <source>
        <strain evidence="1">L6-1</strain>
    </source>
</reference>
<accession>A0ACD1E630</accession>
<evidence type="ECO:0000313" key="2">
    <source>
        <dbReference type="Proteomes" id="UP000681794"/>
    </source>
</evidence>
<dbReference type="EMBL" id="CP076544">
    <property type="protein sequence ID" value="QWS34259.1"/>
    <property type="molecule type" value="Genomic_DNA"/>
</dbReference>
<dbReference type="Proteomes" id="UP000681794">
    <property type="component" value="Chromosome"/>
</dbReference>
<protein>
    <submittedName>
        <fullName evidence="1">LacI family transcriptional regulator</fullName>
    </submittedName>
</protein>
<keyword evidence="2" id="KW-1185">Reference proteome</keyword>
<name>A0ACD1E630_9MICO</name>